<name>A0A344LHU3_9PSEU</name>
<dbReference type="KEGG" id="aab:A4R43_38440"/>
<sequence>MLSSVLPRLRPYRRRIAALLVLQLCQTVATLLLPTFNAEIIDNGVVKGDVAYIWRTGVVMVAVAVVQIATAIAAALLGARIAAGVGRDLRSAVFRRVLDFSAREVGGFGTPSLITRTVNDVQQVQNLVQTTFDVAVIAPIMCVGGLVLAFNQDLPLGFVMIGLILAVAVAIVLMLARMGPVYTAMQRCIDLINRLLRERITGVRVVRAFVRDRREHERFGSANEEMYRHSLRVGRLMAAIPAVVIIVLNVFTVGLVWLAGWRIDGGTLQLGEMTALLGYLGLIVMSVVMVTMVFTSAPRAMVSAGRIQEVIDTEVSVTQPAHPVPAAGRGRLELRDAEFGYPGAEQPVLRGINLVAEPGEKLAIVGGTGSGKTTLLNLALRLFDVTRGAVLVNGVDVREQDAEALTRTVGFVPQRAFLFSGTVASNLRYGKPDATDEELWHALDVVQARDFVANMDGGLDAVISQGGTNVSGGQRQRLAIARTLLRRPEIYLLDDCFSALDHRTEAALRERLEPELDGATVLLVTQRASSVARTDRVVVLDKGLVSA</sequence>
<dbReference type="SMART" id="SM00382">
    <property type="entry name" value="AAA"/>
    <property type="match status" value="1"/>
</dbReference>
<dbReference type="InterPro" id="IPR003439">
    <property type="entry name" value="ABC_transporter-like_ATP-bd"/>
</dbReference>
<dbReference type="InterPro" id="IPR039421">
    <property type="entry name" value="Type_1_exporter"/>
</dbReference>
<dbReference type="OrthoDB" id="9806127at2"/>
<dbReference type="Pfam" id="PF00664">
    <property type="entry name" value="ABC_membrane"/>
    <property type="match status" value="1"/>
</dbReference>
<dbReference type="SUPFAM" id="SSF52540">
    <property type="entry name" value="P-loop containing nucleoside triphosphate hydrolases"/>
    <property type="match status" value="1"/>
</dbReference>
<evidence type="ECO:0000256" key="2">
    <source>
        <dbReference type="ARBA" id="ARBA00022448"/>
    </source>
</evidence>
<organism evidence="12 13">
    <name type="scientific">Amycolatopsis albispora</name>
    <dbReference type="NCBI Taxonomy" id="1804986"/>
    <lineage>
        <taxon>Bacteria</taxon>
        <taxon>Bacillati</taxon>
        <taxon>Actinomycetota</taxon>
        <taxon>Actinomycetes</taxon>
        <taxon>Pseudonocardiales</taxon>
        <taxon>Pseudonocardiaceae</taxon>
        <taxon>Amycolatopsis</taxon>
    </lineage>
</organism>
<dbReference type="Proteomes" id="UP000250434">
    <property type="component" value="Chromosome"/>
</dbReference>
<dbReference type="InterPro" id="IPR017871">
    <property type="entry name" value="ABC_transporter-like_CS"/>
</dbReference>
<keyword evidence="5" id="KW-0547">Nucleotide-binding</keyword>
<dbReference type="PANTHER" id="PTHR43394:SF1">
    <property type="entry name" value="ATP-BINDING CASSETTE SUB-FAMILY B MEMBER 10, MITOCHONDRIAL"/>
    <property type="match status" value="1"/>
</dbReference>
<evidence type="ECO:0000256" key="1">
    <source>
        <dbReference type="ARBA" id="ARBA00004651"/>
    </source>
</evidence>
<feature type="transmembrane region" description="Helical" evidence="9">
    <location>
        <begin position="54"/>
        <end position="77"/>
    </location>
</feature>
<protein>
    <submittedName>
        <fullName evidence="12">Multidrug ABC transporter ATP-binding protein</fullName>
    </submittedName>
</protein>
<gene>
    <name evidence="12" type="ORF">A4R43_38440</name>
</gene>
<evidence type="ECO:0000256" key="5">
    <source>
        <dbReference type="ARBA" id="ARBA00022741"/>
    </source>
</evidence>
<keyword evidence="3" id="KW-1003">Cell membrane</keyword>
<accession>A0A344LHU3</accession>
<feature type="transmembrane region" description="Helical" evidence="9">
    <location>
        <begin position="156"/>
        <end position="176"/>
    </location>
</feature>
<feature type="transmembrane region" description="Helical" evidence="9">
    <location>
        <begin position="236"/>
        <end position="259"/>
    </location>
</feature>
<proteinExistence type="predicted"/>
<evidence type="ECO:0000256" key="6">
    <source>
        <dbReference type="ARBA" id="ARBA00022840"/>
    </source>
</evidence>
<dbReference type="GO" id="GO:0005886">
    <property type="term" value="C:plasma membrane"/>
    <property type="evidence" value="ECO:0007669"/>
    <property type="project" value="UniProtKB-SubCell"/>
</dbReference>
<dbReference type="PROSITE" id="PS00211">
    <property type="entry name" value="ABC_TRANSPORTER_1"/>
    <property type="match status" value="1"/>
</dbReference>
<dbReference type="RefSeq" id="WP_113696674.1">
    <property type="nucleotide sequence ID" value="NZ_CP015163.1"/>
</dbReference>
<dbReference type="InterPro" id="IPR036640">
    <property type="entry name" value="ABC1_TM_sf"/>
</dbReference>
<keyword evidence="4 9" id="KW-0812">Transmembrane</keyword>
<keyword evidence="13" id="KW-1185">Reference proteome</keyword>
<keyword evidence="2" id="KW-0813">Transport</keyword>
<evidence type="ECO:0000313" key="12">
    <source>
        <dbReference type="EMBL" id="AXB47617.1"/>
    </source>
</evidence>
<feature type="domain" description="ABC transporter" evidence="10">
    <location>
        <begin position="332"/>
        <end position="547"/>
    </location>
</feature>
<dbReference type="GO" id="GO:0005524">
    <property type="term" value="F:ATP binding"/>
    <property type="evidence" value="ECO:0007669"/>
    <property type="project" value="UniProtKB-KW"/>
</dbReference>
<feature type="transmembrane region" description="Helical" evidence="9">
    <location>
        <begin position="279"/>
        <end position="297"/>
    </location>
</feature>
<evidence type="ECO:0000259" key="11">
    <source>
        <dbReference type="PROSITE" id="PS50929"/>
    </source>
</evidence>
<dbReference type="GO" id="GO:0015421">
    <property type="term" value="F:ABC-type oligopeptide transporter activity"/>
    <property type="evidence" value="ECO:0007669"/>
    <property type="project" value="TreeGrafter"/>
</dbReference>
<dbReference type="InterPro" id="IPR003593">
    <property type="entry name" value="AAA+_ATPase"/>
</dbReference>
<dbReference type="InterPro" id="IPR027417">
    <property type="entry name" value="P-loop_NTPase"/>
</dbReference>
<dbReference type="Gene3D" id="3.40.50.300">
    <property type="entry name" value="P-loop containing nucleotide triphosphate hydrolases"/>
    <property type="match status" value="1"/>
</dbReference>
<dbReference type="PROSITE" id="PS50929">
    <property type="entry name" value="ABC_TM1F"/>
    <property type="match status" value="1"/>
</dbReference>
<dbReference type="GO" id="GO:0016887">
    <property type="term" value="F:ATP hydrolysis activity"/>
    <property type="evidence" value="ECO:0007669"/>
    <property type="project" value="InterPro"/>
</dbReference>
<dbReference type="Pfam" id="PF00005">
    <property type="entry name" value="ABC_tran"/>
    <property type="match status" value="1"/>
</dbReference>
<dbReference type="EMBL" id="CP015163">
    <property type="protein sequence ID" value="AXB47617.1"/>
    <property type="molecule type" value="Genomic_DNA"/>
</dbReference>
<dbReference type="FunFam" id="3.40.50.300:FF:000854">
    <property type="entry name" value="Multidrug ABC transporter ATP-binding protein"/>
    <property type="match status" value="1"/>
</dbReference>
<feature type="transmembrane region" description="Helical" evidence="9">
    <location>
        <begin position="132"/>
        <end position="150"/>
    </location>
</feature>
<evidence type="ECO:0000256" key="3">
    <source>
        <dbReference type="ARBA" id="ARBA00022475"/>
    </source>
</evidence>
<dbReference type="AlphaFoldDB" id="A0A344LHU3"/>
<dbReference type="PANTHER" id="PTHR43394">
    <property type="entry name" value="ATP-DEPENDENT PERMEASE MDL1, MITOCHONDRIAL"/>
    <property type="match status" value="1"/>
</dbReference>
<evidence type="ECO:0000256" key="9">
    <source>
        <dbReference type="SAM" id="Phobius"/>
    </source>
</evidence>
<evidence type="ECO:0000313" key="13">
    <source>
        <dbReference type="Proteomes" id="UP000250434"/>
    </source>
</evidence>
<dbReference type="InterPro" id="IPR011527">
    <property type="entry name" value="ABC1_TM_dom"/>
</dbReference>
<evidence type="ECO:0000256" key="4">
    <source>
        <dbReference type="ARBA" id="ARBA00022692"/>
    </source>
</evidence>
<evidence type="ECO:0000259" key="10">
    <source>
        <dbReference type="PROSITE" id="PS50893"/>
    </source>
</evidence>
<evidence type="ECO:0000256" key="7">
    <source>
        <dbReference type="ARBA" id="ARBA00022989"/>
    </source>
</evidence>
<comment type="subcellular location">
    <subcellularLocation>
        <location evidence="1">Cell membrane</location>
        <topology evidence="1">Multi-pass membrane protein</topology>
    </subcellularLocation>
</comment>
<feature type="domain" description="ABC transmembrane type-1" evidence="11">
    <location>
        <begin position="17"/>
        <end position="299"/>
    </location>
</feature>
<dbReference type="CDD" id="cd18548">
    <property type="entry name" value="ABC_6TM_Tm287_like"/>
    <property type="match status" value="1"/>
</dbReference>
<keyword evidence="8 9" id="KW-0472">Membrane</keyword>
<keyword evidence="6 12" id="KW-0067">ATP-binding</keyword>
<reference evidence="12 13" key="1">
    <citation type="submission" date="2016-04" db="EMBL/GenBank/DDBJ databases">
        <title>Complete genome sequence and analysis of deep-sea sediment isolate, Amycolatopsis sp. WP1.</title>
        <authorList>
            <person name="Wang H."/>
            <person name="Chen S."/>
            <person name="Wu Q."/>
        </authorList>
    </citation>
    <scope>NUCLEOTIDE SEQUENCE [LARGE SCALE GENOMIC DNA]</scope>
    <source>
        <strain evidence="12 13">WP1</strain>
    </source>
</reference>
<keyword evidence="7 9" id="KW-1133">Transmembrane helix</keyword>
<dbReference type="PROSITE" id="PS50893">
    <property type="entry name" value="ABC_TRANSPORTER_2"/>
    <property type="match status" value="1"/>
</dbReference>
<dbReference type="Gene3D" id="1.20.1560.10">
    <property type="entry name" value="ABC transporter type 1, transmembrane domain"/>
    <property type="match status" value="1"/>
</dbReference>
<dbReference type="SUPFAM" id="SSF90123">
    <property type="entry name" value="ABC transporter transmembrane region"/>
    <property type="match status" value="1"/>
</dbReference>
<evidence type="ECO:0000256" key="8">
    <source>
        <dbReference type="ARBA" id="ARBA00023136"/>
    </source>
</evidence>